<evidence type="ECO:0000313" key="2">
    <source>
        <dbReference type="EMBL" id="UTT41759.1"/>
    </source>
</evidence>
<dbReference type="SUPFAM" id="SSF64376">
    <property type="entry name" value="YlxR-like"/>
    <property type="match status" value="1"/>
</dbReference>
<dbReference type="InterPro" id="IPR007393">
    <property type="entry name" value="YlxR_dom"/>
</dbReference>
<evidence type="ECO:0000259" key="1">
    <source>
        <dbReference type="Pfam" id="PF04296"/>
    </source>
</evidence>
<reference evidence="2" key="1">
    <citation type="submission" date="2022-07" db="EMBL/GenBank/DDBJ databases">
        <title>Complete genome of CX2.</title>
        <authorList>
            <person name="Cao G."/>
        </authorList>
    </citation>
    <scope>NUCLEOTIDE SEQUENCE</scope>
    <source>
        <strain evidence="2">CX2</strain>
    </source>
</reference>
<feature type="domain" description="YlxR" evidence="1">
    <location>
        <begin position="11"/>
        <end position="84"/>
    </location>
</feature>
<accession>A0ABY5FK54</accession>
<name>A0ABY5FK54_9BACL</name>
<dbReference type="InterPro" id="IPR037465">
    <property type="entry name" value="YlxR"/>
</dbReference>
<dbReference type="RefSeq" id="WP_165569410.1">
    <property type="nucleotide sequence ID" value="NZ_CP085004.1"/>
</dbReference>
<dbReference type="InterPro" id="IPR035931">
    <property type="entry name" value="YlxR-like_sf"/>
</dbReference>
<evidence type="ECO:0000313" key="3">
    <source>
        <dbReference type="Proteomes" id="UP001060325"/>
    </source>
</evidence>
<dbReference type="PANTHER" id="PTHR34215:SF1">
    <property type="entry name" value="YLXR DOMAIN-CONTAINING PROTEIN"/>
    <property type="match status" value="1"/>
</dbReference>
<dbReference type="NCBIfam" id="NF047356">
    <property type="entry name" value="RNA_bind_RnpM"/>
    <property type="match status" value="1"/>
</dbReference>
<dbReference type="EMBL" id="CP101462">
    <property type="protein sequence ID" value="UTT41759.1"/>
    <property type="molecule type" value="Genomic_DNA"/>
</dbReference>
<dbReference type="Proteomes" id="UP001060325">
    <property type="component" value="Chromosome"/>
</dbReference>
<dbReference type="PANTHER" id="PTHR34215">
    <property type="entry name" value="BLL0784 PROTEIN"/>
    <property type="match status" value="1"/>
</dbReference>
<dbReference type="Pfam" id="PF04296">
    <property type="entry name" value="YlxR"/>
    <property type="match status" value="1"/>
</dbReference>
<dbReference type="Gene3D" id="3.30.1230.10">
    <property type="entry name" value="YlxR-like"/>
    <property type="match status" value="1"/>
</dbReference>
<sequence length="92" mass="10273">MTMKQKKLPLRKCVVTQEMLPKQALIRVVRTPEGDVVIDTSGKLNGRGAYLSKDADVIRLAEKKRTLDHHLKVKTSDALYEQLLQAVTGAES</sequence>
<organism evidence="2 3">
    <name type="scientific">Exiguobacterium aurantiacum</name>
    <dbReference type="NCBI Taxonomy" id="33987"/>
    <lineage>
        <taxon>Bacteria</taxon>
        <taxon>Bacillati</taxon>
        <taxon>Bacillota</taxon>
        <taxon>Bacilli</taxon>
        <taxon>Bacillales</taxon>
        <taxon>Bacillales Family XII. Incertae Sedis</taxon>
        <taxon>Exiguobacterium</taxon>
    </lineage>
</organism>
<dbReference type="CDD" id="cd00279">
    <property type="entry name" value="YlxR"/>
    <property type="match status" value="1"/>
</dbReference>
<gene>
    <name evidence="2" type="ORF">NMQ00_09300</name>
</gene>
<keyword evidence="3" id="KW-1185">Reference proteome</keyword>
<proteinExistence type="predicted"/>
<protein>
    <submittedName>
        <fullName evidence="2">YlxR family protein</fullName>
    </submittedName>
</protein>